<protein>
    <submittedName>
        <fullName evidence="1">Uncharacterized protein</fullName>
    </submittedName>
</protein>
<dbReference type="EMBL" id="JXKD01000010">
    <property type="protein sequence ID" value="OJG10073.1"/>
    <property type="molecule type" value="Genomic_DNA"/>
</dbReference>
<sequence length="112" mass="12979">MVDSFLNQFSTPYEVGSHVVFPLISIQPSAKFERMKSQEGTFLYQLPHYRGVANETSEYIGFSKVDSDVEFIITDKEKIFRSLNRLGINQKTIFPDHDNIAEYLKIKELLNN</sequence>
<comment type="caution">
    <text evidence="1">The sequence shown here is derived from an EMBL/GenBank/DDBJ whole genome shotgun (WGS) entry which is preliminary data.</text>
</comment>
<accession>A0A1L8QRC7</accession>
<name>A0A1L8QRC7_9ENTE</name>
<dbReference type="AlphaFoldDB" id="A0A1L8QRC7"/>
<evidence type="ECO:0000313" key="1">
    <source>
        <dbReference type="EMBL" id="OJG10073.1"/>
    </source>
</evidence>
<dbReference type="Proteomes" id="UP000182149">
    <property type="component" value="Unassembled WGS sequence"/>
</dbReference>
<evidence type="ECO:0000313" key="2">
    <source>
        <dbReference type="Proteomes" id="UP000182149"/>
    </source>
</evidence>
<gene>
    <name evidence="1" type="ORF">RU93_GL000323</name>
</gene>
<dbReference type="OrthoDB" id="9816036at2"/>
<reference evidence="1 2" key="1">
    <citation type="submission" date="2014-12" db="EMBL/GenBank/DDBJ databases">
        <title>Draft genome sequences of 29 type strains of Enterococci.</title>
        <authorList>
            <person name="Zhong Z."/>
            <person name="Sun Z."/>
            <person name="Liu W."/>
            <person name="Zhang W."/>
            <person name="Zhang H."/>
        </authorList>
    </citation>
    <scope>NUCLEOTIDE SEQUENCE [LARGE SCALE GENOMIC DNA]</scope>
    <source>
        <strain evidence="1 2">DSM 17690</strain>
    </source>
</reference>
<keyword evidence="2" id="KW-1185">Reference proteome</keyword>
<proteinExistence type="predicted"/>
<organism evidence="1 2">
    <name type="scientific">Enterococcus aquimarinus</name>
    <dbReference type="NCBI Taxonomy" id="328396"/>
    <lineage>
        <taxon>Bacteria</taxon>
        <taxon>Bacillati</taxon>
        <taxon>Bacillota</taxon>
        <taxon>Bacilli</taxon>
        <taxon>Lactobacillales</taxon>
        <taxon>Enterococcaceae</taxon>
        <taxon>Enterococcus</taxon>
    </lineage>
</organism>
<dbReference type="RefSeq" id="WP_143139428.1">
    <property type="nucleotide sequence ID" value="NZ_JBHSHF010000006.1"/>
</dbReference>